<dbReference type="Gene3D" id="3.30.70.100">
    <property type="match status" value="1"/>
</dbReference>
<evidence type="ECO:0000313" key="1">
    <source>
        <dbReference type="EMBL" id="KAK0725475.1"/>
    </source>
</evidence>
<keyword evidence="2" id="KW-1185">Reference proteome</keyword>
<dbReference type="AlphaFoldDB" id="A0AA40B0T9"/>
<proteinExistence type="predicted"/>
<protein>
    <submittedName>
        <fullName evidence="1">Uncharacterized protein</fullName>
    </submittedName>
</protein>
<name>A0AA40B0T9_9PEZI</name>
<sequence>MRINRVVTYKFKPMATPEEVCNRMLALKDGCVHPLTHRPYMRTPVGGAETSPEQLQVRGLPHGYMATWPRTDDWDIQEVLSRRGE</sequence>
<evidence type="ECO:0000313" key="2">
    <source>
        <dbReference type="Proteomes" id="UP001172102"/>
    </source>
</evidence>
<dbReference type="EMBL" id="JAUKUA010000002">
    <property type="protein sequence ID" value="KAK0725475.1"/>
    <property type="molecule type" value="Genomic_DNA"/>
</dbReference>
<comment type="caution">
    <text evidence="1">The sequence shown here is derived from an EMBL/GenBank/DDBJ whole genome shotgun (WGS) entry which is preliminary data.</text>
</comment>
<accession>A0AA40B0T9</accession>
<organism evidence="1 2">
    <name type="scientific">Lasiosphaeris hirsuta</name>
    <dbReference type="NCBI Taxonomy" id="260670"/>
    <lineage>
        <taxon>Eukaryota</taxon>
        <taxon>Fungi</taxon>
        <taxon>Dikarya</taxon>
        <taxon>Ascomycota</taxon>
        <taxon>Pezizomycotina</taxon>
        <taxon>Sordariomycetes</taxon>
        <taxon>Sordariomycetidae</taxon>
        <taxon>Sordariales</taxon>
        <taxon>Lasiosphaeriaceae</taxon>
        <taxon>Lasiosphaeris</taxon>
    </lineage>
</organism>
<gene>
    <name evidence="1" type="ORF">B0H67DRAFT_479525</name>
</gene>
<reference evidence="1" key="1">
    <citation type="submission" date="2023-06" db="EMBL/GenBank/DDBJ databases">
        <title>Genome-scale phylogeny and comparative genomics of the fungal order Sordariales.</title>
        <authorList>
            <consortium name="Lawrence Berkeley National Laboratory"/>
            <person name="Hensen N."/>
            <person name="Bonometti L."/>
            <person name="Westerberg I."/>
            <person name="Brannstrom I.O."/>
            <person name="Guillou S."/>
            <person name="Cros-Aarteil S."/>
            <person name="Calhoun S."/>
            <person name="Haridas S."/>
            <person name="Kuo A."/>
            <person name="Mondo S."/>
            <person name="Pangilinan J."/>
            <person name="Riley R."/>
            <person name="Labutti K."/>
            <person name="Andreopoulos B."/>
            <person name="Lipzen A."/>
            <person name="Chen C."/>
            <person name="Yanf M."/>
            <person name="Daum C."/>
            <person name="Ng V."/>
            <person name="Clum A."/>
            <person name="Steindorff A."/>
            <person name="Ohm R."/>
            <person name="Martin F."/>
            <person name="Silar P."/>
            <person name="Natvig D."/>
            <person name="Lalanne C."/>
            <person name="Gautier V."/>
            <person name="Ament-Velasquez S.L."/>
            <person name="Kruys A."/>
            <person name="Hutchinson M.I."/>
            <person name="Powell A.J."/>
            <person name="Barry K."/>
            <person name="Miller A.N."/>
            <person name="Grigoriev I.V."/>
            <person name="Debuchy R."/>
            <person name="Gladieux P."/>
            <person name="Thoren M.H."/>
            <person name="Johannesson H."/>
        </authorList>
    </citation>
    <scope>NUCLEOTIDE SEQUENCE</scope>
    <source>
        <strain evidence="1">SMH4607-1</strain>
    </source>
</reference>
<dbReference type="Proteomes" id="UP001172102">
    <property type="component" value="Unassembled WGS sequence"/>
</dbReference>